<dbReference type="GeneID" id="28847141"/>
<dbReference type="AlphaFoldDB" id="A0A179G0I8"/>
<feature type="domain" description="G" evidence="2">
    <location>
        <begin position="11"/>
        <end position="75"/>
    </location>
</feature>
<evidence type="ECO:0000256" key="1">
    <source>
        <dbReference type="SAM" id="Coils"/>
    </source>
</evidence>
<dbReference type="OrthoDB" id="8954335at2759"/>
<dbReference type="InterPro" id="IPR006073">
    <property type="entry name" value="GTP-bd"/>
</dbReference>
<proteinExistence type="predicted"/>
<keyword evidence="3" id="KW-0378">Hydrolase</keyword>
<dbReference type="KEGG" id="pchm:VFPPC_03671"/>
<dbReference type="Proteomes" id="UP000078397">
    <property type="component" value="Unassembled WGS sequence"/>
</dbReference>
<dbReference type="EMBL" id="LSBJ02000002">
    <property type="protein sequence ID" value="OAQ71362.1"/>
    <property type="molecule type" value="Genomic_DNA"/>
</dbReference>
<dbReference type="Gene3D" id="3.40.50.300">
    <property type="entry name" value="P-loop containing nucleotide triphosphate hydrolases"/>
    <property type="match status" value="1"/>
</dbReference>
<accession>A0A179G0I8</accession>
<keyword evidence="1" id="KW-0175">Coiled coil</keyword>
<dbReference type="RefSeq" id="XP_018147899.1">
    <property type="nucleotide sequence ID" value="XM_018283147.1"/>
</dbReference>
<gene>
    <name evidence="3" type="ORF">VFPPC_03671</name>
</gene>
<dbReference type="GO" id="GO:0016787">
    <property type="term" value="F:hydrolase activity"/>
    <property type="evidence" value="ECO:0007669"/>
    <property type="project" value="UniProtKB-KW"/>
</dbReference>
<organism evidence="3 4">
    <name type="scientific">Pochonia chlamydosporia 170</name>
    <dbReference type="NCBI Taxonomy" id="1380566"/>
    <lineage>
        <taxon>Eukaryota</taxon>
        <taxon>Fungi</taxon>
        <taxon>Dikarya</taxon>
        <taxon>Ascomycota</taxon>
        <taxon>Pezizomycotina</taxon>
        <taxon>Sordariomycetes</taxon>
        <taxon>Hypocreomycetidae</taxon>
        <taxon>Hypocreales</taxon>
        <taxon>Clavicipitaceae</taxon>
        <taxon>Pochonia</taxon>
    </lineage>
</organism>
<dbReference type="Pfam" id="PF01926">
    <property type="entry name" value="MMR_HSR1"/>
    <property type="match status" value="1"/>
</dbReference>
<protein>
    <submittedName>
        <fullName evidence="3">P-loop containing nucleoside triphosphate hydrolase</fullName>
    </submittedName>
</protein>
<dbReference type="GO" id="GO:0005525">
    <property type="term" value="F:GTP binding"/>
    <property type="evidence" value="ECO:0007669"/>
    <property type="project" value="InterPro"/>
</dbReference>
<reference evidence="3 4" key="1">
    <citation type="journal article" date="2016" name="PLoS Pathog.">
        <title>Biosynthesis of antibiotic leucinostatins in bio-control fungus Purpureocillium lilacinum and their inhibition on phytophthora revealed by genome mining.</title>
        <authorList>
            <person name="Wang G."/>
            <person name="Liu Z."/>
            <person name="Lin R."/>
            <person name="Li E."/>
            <person name="Mao Z."/>
            <person name="Ling J."/>
            <person name="Yang Y."/>
            <person name="Yin W.B."/>
            <person name="Xie B."/>
        </authorList>
    </citation>
    <scope>NUCLEOTIDE SEQUENCE [LARGE SCALE GENOMIC DNA]</scope>
    <source>
        <strain evidence="3">170</strain>
    </source>
</reference>
<evidence type="ECO:0000313" key="4">
    <source>
        <dbReference type="Proteomes" id="UP000078397"/>
    </source>
</evidence>
<evidence type="ECO:0000313" key="3">
    <source>
        <dbReference type="EMBL" id="OAQ71362.1"/>
    </source>
</evidence>
<sequence length="414" mass="47246">MLIKGQPIMVIGVMGVTGAGKSTFVRAASGNTEVVVGHSLEACTQKIAAFEFNINGHNIILVDTPGFNDTYRSDTEVLLDLAKWLEVTYRQNAKLTGIIYLHRITDVRMDGSGMRNLKMFRKLCGDDPMKNVGIASTFWGQIEDAKAVAHEDELRTKPNFWGTMMEHGAQVRRFTGTQQSAMDILMSFANKATVTLDIQRELVDEEKPLGETAAGNAVNEELYRLETKYKQELDRIQQETAAAIAETDVKYERILRMEREQMQQKLERIHMDQDILRQERREEIRRIEGENKRKFNLLKKEYDDKFQRQQLEADRLREDGRADMREQMRDMRLQQAKLSAGFREQIQEMQEQNQRQMEHIMSENDSLRATAQNSREKDVGGKLATLVATGVAAVVDPFAIPVAIAALADFVNEL</sequence>
<evidence type="ECO:0000259" key="2">
    <source>
        <dbReference type="Pfam" id="PF01926"/>
    </source>
</evidence>
<feature type="coiled-coil region" evidence="1">
    <location>
        <begin position="219"/>
        <end position="319"/>
    </location>
</feature>
<dbReference type="InterPro" id="IPR027417">
    <property type="entry name" value="P-loop_NTPase"/>
</dbReference>
<comment type="caution">
    <text evidence="3">The sequence shown here is derived from an EMBL/GenBank/DDBJ whole genome shotgun (WGS) entry which is preliminary data.</text>
</comment>
<name>A0A179G0I8_METCM</name>
<dbReference type="SUPFAM" id="SSF52540">
    <property type="entry name" value="P-loop containing nucleoside triphosphate hydrolases"/>
    <property type="match status" value="1"/>
</dbReference>
<dbReference type="STRING" id="1380566.A0A179G0I8"/>
<keyword evidence="4" id="KW-1185">Reference proteome</keyword>